<proteinExistence type="predicted"/>
<dbReference type="OrthoDB" id="7594018at2"/>
<reference evidence="2 3" key="1">
    <citation type="journal article" date="2017" name="Elife">
        <title>Extensive horizontal gene transfer in cheese-associated bacteria.</title>
        <authorList>
            <person name="Bonham K.S."/>
            <person name="Wolfe B.E."/>
            <person name="Dutton R.J."/>
        </authorList>
    </citation>
    <scope>NUCLEOTIDE SEQUENCE [LARGE SCALE GENOMIC DNA]</scope>
    <source>
        <strain evidence="2 3">JB196</strain>
    </source>
</reference>
<dbReference type="AlphaFoldDB" id="A0A368LG06"/>
<comment type="caution">
    <text evidence="2">The sequence shown here is derived from an EMBL/GenBank/DDBJ whole genome shotgun (WGS) entry which is preliminary data.</text>
</comment>
<accession>A0A368LG06</accession>
<feature type="compositionally biased region" description="Basic and acidic residues" evidence="1">
    <location>
        <begin position="11"/>
        <end position="33"/>
    </location>
</feature>
<evidence type="ECO:0008006" key="4">
    <source>
        <dbReference type="Google" id="ProtNLM"/>
    </source>
</evidence>
<feature type="region of interest" description="Disordered" evidence="1">
    <location>
        <begin position="1"/>
        <end position="33"/>
    </location>
</feature>
<name>A0A368LG06_9VIBR</name>
<dbReference type="EMBL" id="QPGL01000005">
    <property type="protein sequence ID" value="RCS68375.1"/>
    <property type="molecule type" value="Genomic_DNA"/>
</dbReference>
<evidence type="ECO:0000256" key="1">
    <source>
        <dbReference type="SAM" id="MobiDB-lite"/>
    </source>
</evidence>
<gene>
    <name evidence="2" type="ORF">CIK83_17905</name>
</gene>
<evidence type="ECO:0000313" key="3">
    <source>
        <dbReference type="Proteomes" id="UP000252479"/>
    </source>
</evidence>
<dbReference type="Proteomes" id="UP000252479">
    <property type="component" value="Unassembled WGS sequence"/>
</dbReference>
<protein>
    <recommendedName>
        <fullName evidence="4">Porin</fullName>
    </recommendedName>
</protein>
<sequence>MPLITPPLIQSKDKNESLQDGEREKEKNKLAEDPTKVVTQVGASYGGDKLKFSGSLSLGAVNKINASVDADGEEWRLGGSWLFDVGIVNVNFGKKEFDDGSSQNNYSIGTFMPLSYFGFTPWGTQVFIMGGYTYNDGEVVCYSNEECGTDNVDFNDLADGIMYVPNSSSSGYLGTFALKPLTDKWRLLGVAAGSLGSNDYHGYIFALGTGYSITKRQSVAAYGFVQDNSYGHDEQLGIVYKYQFN</sequence>
<evidence type="ECO:0000313" key="2">
    <source>
        <dbReference type="EMBL" id="RCS68375.1"/>
    </source>
</evidence>
<organism evidence="2 3">
    <name type="scientific">Vibrio casei</name>
    <dbReference type="NCBI Taxonomy" id="673372"/>
    <lineage>
        <taxon>Bacteria</taxon>
        <taxon>Pseudomonadati</taxon>
        <taxon>Pseudomonadota</taxon>
        <taxon>Gammaproteobacteria</taxon>
        <taxon>Vibrionales</taxon>
        <taxon>Vibrionaceae</taxon>
        <taxon>Vibrio</taxon>
    </lineage>
</organism>
<keyword evidence="3" id="KW-1185">Reference proteome</keyword>